<dbReference type="Proteomes" id="UP000035680">
    <property type="component" value="Unassembled WGS sequence"/>
</dbReference>
<dbReference type="GO" id="GO:0008270">
    <property type="term" value="F:zinc ion binding"/>
    <property type="evidence" value="ECO:0007669"/>
    <property type="project" value="InterPro"/>
</dbReference>
<keyword evidence="4" id="KW-0645">Protease</keyword>
<keyword evidence="8" id="KW-0862">Zinc</keyword>
<evidence type="ECO:0000256" key="2">
    <source>
        <dbReference type="ARBA" id="ARBA00005988"/>
    </source>
</evidence>
<keyword evidence="5" id="KW-0479">Metal-binding</keyword>
<dbReference type="STRING" id="75913.A0A0K0EZU8"/>
<keyword evidence="3" id="KW-0121">Carboxypeptidase</keyword>
<keyword evidence="9" id="KW-0482">Metalloprotease</keyword>
<evidence type="ECO:0000256" key="8">
    <source>
        <dbReference type="ARBA" id="ARBA00022833"/>
    </source>
</evidence>
<keyword evidence="11" id="KW-0812">Transmembrane</keyword>
<accession>A0A0K0EZU8</accession>
<evidence type="ECO:0000256" key="9">
    <source>
        <dbReference type="ARBA" id="ARBA00023049"/>
    </source>
</evidence>
<dbReference type="InterPro" id="IPR000834">
    <property type="entry name" value="Peptidase_M14"/>
</dbReference>
<keyword evidence="7" id="KW-0378">Hydrolase</keyword>
<evidence type="ECO:0000256" key="4">
    <source>
        <dbReference type="ARBA" id="ARBA00022670"/>
    </source>
</evidence>
<evidence type="ECO:0000256" key="5">
    <source>
        <dbReference type="ARBA" id="ARBA00022723"/>
    </source>
</evidence>
<comment type="cofactor">
    <cofactor evidence="1">
        <name>Zn(2+)</name>
        <dbReference type="ChEBI" id="CHEBI:29105"/>
    </cofactor>
</comment>
<dbReference type="GO" id="GO:0006508">
    <property type="term" value="P:proteolysis"/>
    <property type="evidence" value="ECO:0007669"/>
    <property type="project" value="UniProtKB-KW"/>
</dbReference>
<feature type="active site" description="Proton donor/acceptor" evidence="10">
    <location>
        <position position="314"/>
    </location>
</feature>
<evidence type="ECO:0000259" key="12">
    <source>
        <dbReference type="PROSITE" id="PS52035"/>
    </source>
</evidence>
<proteinExistence type="inferred from homology"/>
<dbReference type="PRINTS" id="PR00765">
    <property type="entry name" value="CRBOXYPTASEA"/>
</dbReference>
<dbReference type="PROSITE" id="PS52035">
    <property type="entry name" value="PEPTIDASE_M14"/>
    <property type="match status" value="1"/>
</dbReference>
<sequence>MTRFGIILILFVITSNYIITTIYSYVPPFDFSRYHGYMEIKQFINDVATNNPSFVKLIKIGHSHEGRTLEGLKIGNNVNNISKPIVWIDGGNHAREWPAAHFTLFFIKELVDSYQKNDDITNYINDMNIYVFPLLNPDGFVFTKTSKKSIIRQWRKNKAPENCTGWTHFKKGVCCDGVDLNRNFDIAFDYKSESFGNPCSDEYQGPHPFSEPETIALRDFILSHEIKGKLKGLISLHTHGQFIVVPYNYKLHEYPPDYDKLMELGEKIRTSIKAQRGTDYQLGTAADLFKMPASGGAIDWIKKNTNVSYIYVFELPPEWKTWFAFQMREWHLVYTAEETWQGVKTFLKRCHQEFVTGMTF</sequence>
<dbReference type="Gene3D" id="3.40.630.10">
    <property type="entry name" value="Zn peptidases"/>
    <property type="match status" value="1"/>
</dbReference>
<dbReference type="WBParaSite" id="SVE_0205800.2">
    <property type="protein sequence ID" value="SVE_0205800.2"/>
    <property type="gene ID" value="SVE_0205800"/>
</dbReference>
<dbReference type="PANTHER" id="PTHR11705:SF59">
    <property type="entry name" value="PEPTIDASE M14 CARBOXYPEPTIDASE A DOMAIN-CONTAINING PROTEIN"/>
    <property type="match status" value="1"/>
</dbReference>
<keyword evidence="6" id="KW-0732">Signal</keyword>
<dbReference type="GO" id="GO:0005615">
    <property type="term" value="C:extracellular space"/>
    <property type="evidence" value="ECO:0007669"/>
    <property type="project" value="TreeGrafter"/>
</dbReference>
<evidence type="ECO:0000256" key="6">
    <source>
        <dbReference type="ARBA" id="ARBA00022729"/>
    </source>
</evidence>
<keyword evidence="11" id="KW-0472">Membrane</keyword>
<name>A0A0K0EZU8_STRVS</name>
<dbReference type="AlphaFoldDB" id="A0A0K0EZU8"/>
<reference evidence="13" key="1">
    <citation type="submission" date="2014-07" db="EMBL/GenBank/DDBJ databases">
        <authorList>
            <person name="Martin A.A"/>
            <person name="De Silva N."/>
        </authorList>
    </citation>
    <scope>NUCLEOTIDE SEQUENCE</scope>
</reference>
<reference evidence="14" key="2">
    <citation type="submission" date="2015-08" db="UniProtKB">
        <authorList>
            <consortium name="WormBaseParasite"/>
        </authorList>
    </citation>
    <scope>IDENTIFICATION</scope>
</reference>
<evidence type="ECO:0000256" key="10">
    <source>
        <dbReference type="PROSITE-ProRule" id="PRU01379"/>
    </source>
</evidence>
<dbReference type="GO" id="GO:0004181">
    <property type="term" value="F:metallocarboxypeptidase activity"/>
    <property type="evidence" value="ECO:0007669"/>
    <property type="project" value="InterPro"/>
</dbReference>
<dbReference type="FunFam" id="3.40.630.10:FF:000084">
    <property type="entry name" value="Carboxypeptidase B2"/>
    <property type="match status" value="1"/>
</dbReference>
<evidence type="ECO:0000256" key="7">
    <source>
        <dbReference type="ARBA" id="ARBA00022801"/>
    </source>
</evidence>
<evidence type="ECO:0000256" key="1">
    <source>
        <dbReference type="ARBA" id="ARBA00001947"/>
    </source>
</evidence>
<organism evidence="13 14">
    <name type="scientific">Strongyloides venezuelensis</name>
    <name type="common">Threadworm</name>
    <dbReference type="NCBI Taxonomy" id="75913"/>
    <lineage>
        <taxon>Eukaryota</taxon>
        <taxon>Metazoa</taxon>
        <taxon>Ecdysozoa</taxon>
        <taxon>Nematoda</taxon>
        <taxon>Chromadorea</taxon>
        <taxon>Rhabditida</taxon>
        <taxon>Tylenchina</taxon>
        <taxon>Panagrolaimomorpha</taxon>
        <taxon>Strongyloidoidea</taxon>
        <taxon>Strongyloididae</taxon>
        <taxon>Strongyloides</taxon>
    </lineage>
</organism>
<dbReference type="PANTHER" id="PTHR11705">
    <property type="entry name" value="PROTEASE FAMILY M14 CARBOXYPEPTIDASE A,B"/>
    <property type="match status" value="1"/>
</dbReference>
<dbReference type="SMART" id="SM00631">
    <property type="entry name" value="Zn_pept"/>
    <property type="match status" value="1"/>
</dbReference>
<protein>
    <submittedName>
        <fullName evidence="14">Peptidase_M14 domain-containing protein</fullName>
    </submittedName>
</protein>
<evidence type="ECO:0000313" key="13">
    <source>
        <dbReference type="Proteomes" id="UP000035680"/>
    </source>
</evidence>
<keyword evidence="11" id="KW-1133">Transmembrane helix</keyword>
<dbReference type="Pfam" id="PF00246">
    <property type="entry name" value="Peptidase_M14"/>
    <property type="match status" value="1"/>
</dbReference>
<evidence type="ECO:0000313" key="14">
    <source>
        <dbReference type="WBParaSite" id="SVE_0205800.2"/>
    </source>
</evidence>
<feature type="transmembrane region" description="Helical" evidence="11">
    <location>
        <begin position="6"/>
        <end position="26"/>
    </location>
</feature>
<evidence type="ECO:0000256" key="3">
    <source>
        <dbReference type="ARBA" id="ARBA00022645"/>
    </source>
</evidence>
<comment type="similarity">
    <text evidence="2 10">Belongs to the peptidase M14 family.</text>
</comment>
<evidence type="ECO:0000256" key="11">
    <source>
        <dbReference type="SAM" id="Phobius"/>
    </source>
</evidence>
<dbReference type="SUPFAM" id="SSF53187">
    <property type="entry name" value="Zn-dependent exopeptidases"/>
    <property type="match status" value="1"/>
</dbReference>
<keyword evidence="13" id="KW-1185">Reference proteome</keyword>
<feature type="domain" description="Peptidase M14" evidence="12">
    <location>
        <begin position="33"/>
        <end position="350"/>
    </location>
</feature>